<dbReference type="InterPro" id="IPR046912">
    <property type="entry name" value="ABC-3C_CTD8"/>
</dbReference>
<dbReference type="EMBL" id="JACXXP010000044">
    <property type="protein sequence ID" value="MBD3906888.1"/>
    <property type="molecule type" value="Genomic_DNA"/>
</dbReference>
<dbReference type="Gene3D" id="3.40.50.1820">
    <property type="entry name" value="alpha/beta hydrolase"/>
    <property type="match status" value="1"/>
</dbReference>
<dbReference type="PANTHER" id="PTHR48182:SF2">
    <property type="entry name" value="PROTEIN SERAC1"/>
    <property type="match status" value="1"/>
</dbReference>
<comment type="caution">
    <text evidence="8">The sequence shown here is derived from an EMBL/GenBank/DDBJ whole genome shotgun (WGS) entry which is preliminary data.</text>
</comment>
<evidence type="ECO:0000256" key="3">
    <source>
        <dbReference type="ARBA" id="ARBA00022824"/>
    </source>
</evidence>
<evidence type="ECO:0000313" key="8">
    <source>
        <dbReference type="EMBL" id="MCC9033042.1"/>
    </source>
</evidence>
<feature type="domain" description="DUF676" evidence="5">
    <location>
        <begin position="11"/>
        <end position="159"/>
    </location>
</feature>
<protein>
    <submittedName>
        <fullName evidence="7">Alpha/beta hydrolase</fullName>
    </submittedName>
    <submittedName>
        <fullName evidence="8">GPI inositol-deacylase</fullName>
    </submittedName>
</protein>
<evidence type="ECO:0000313" key="10">
    <source>
        <dbReference type="Proteomes" id="UP001107960"/>
    </source>
</evidence>
<dbReference type="Pfam" id="PF20284">
    <property type="entry name" value="CTD8"/>
    <property type="match status" value="1"/>
</dbReference>
<evidence type="ECO:0000256" key="1">
    <source>
        <dbReference type="ARBA" id="ARBA00004240"/>
    </source>
</evidence>
<dbReference type="Proteomes" id="UP000603715">
    <property type="component" value="Unassembled WGS sequence"/>
</dbReference>
<accession>A0A9Q3URI2</accession>
<dbReference type="GO" id="GO:0016020">
    <property type="term" value="C:membrane"/>
    <property type="evidence" value="ECO:0007669"/>
    <property type="project" value="UniProtKB-SubCell"/>
</dbReference>
<reference evidence="7" key="3">
    <citation type="submission" date="2024-05" db="EMBL/GenBank/DDBJ databases">
        <title>Description of novel Chryseobacterium sp. strain C-2.</title>
        <authorList>
            <person name="Saticioglu I.B."/>
        </authorList>
    </citation>
    <scope>NUCLEOTIDE SEQUENCE</scope>
    <source>
        <strain evidence="7">C-2</strain>
    </source>
</reference>
<evidence type="ECO:0000313" key="7">
    <source>
        <dbReference type="EMBL" id="MBD3906888.1"/>
    </source>
</evidence>
<dbReference type="InterPro" id="IPR052374">
    <property type="entry name" value="SERAC1"/>
</dbReference>
<dbReference type="Pfam" id="PF05057">
    <property type="entry name" value="DUF676"/>
    <property type="match status" value="1"/>
</dbReference>
<evidence type="ECO:0000256" key="2">
    <source>
        <dbReference type="ARBA" id="ARBA00004370"/>
    </source>
</evidence>
<comment type="subcellular location">
    <subcellularLocation>
        <location evidence="1">Endoplasmic reticulum</location>
    </subcellularLocation>
    <subcellularLocation>
        <location evidence="2">Membrane</location>
    </subcellularLocation>
</comment>
<dbReference type="InterPro" id="IPR029058">
    <property type="entry name" value="AB_hydrolase_fold"/>
</dbReference>
<evidence type="ECO:0000313" key="9">
    <source>
        <dbReference type="Proteomes" id="UP000603715"/>
    </source>
</evidence>
<reference evidence="8" key="1">
    <citation type="submission" date="2021-11" db="EMBL/GenBank/DDBJ databases">
        <title>Description of novel Chryseobacterium species.</title>
        <authorList>
            <person name="Saticioglu I.B."/>
            <person name="Ay H."/>
            <person name="Altun S."/>
            <person name="Duman M."/>
        </authorList>
    </citation>
    <scope>NUCLEOTIDE SEQUENCE</scope>
    <source>
        <strain evidence="8">C-39</strain>
    </source>
</reference>
<keyword evidence="4" id="KW-0472">Membrane</keyword>
<dbReference type="AlphaFoldDB" id="A0A9Q3URI2"/>
<reference evidence="9" key="2">
    <citation type="submission" date="2023-07" db="EMBL/GenBank/DDBJ databases">
        <title>Description of novel Chryseobacterium sp. strain C-2.</title>
        <authorList>
            <person name="Saticioglu I.B."/>
        </authorList>
    </citation>
    <scope>NUCLEOTIDE SEQUENCE [LARGE SCALE GENOMIC DNA]</scope>
    <source>
        <strain evidence="9">C-2</strain>
    </source>
</reference>
<name>A0A9Q3URI2_9FLAO</name>
<keyword evidence="7" id="KW-0378">Hydrolase</keyword>
<keyword evidence="3" id="KW-0256">Endoplasmic reticulum</keyword>
<evidence type="ECO:0000259" key="5">
    <source>
        <dbReference type="Pfam" id="PF05057"/>
    </source>
</evidence>
<evidence type="ECO:0000256" key="4">
    <source>
        <dbReference type="ARBA" id="ARBA00023136"/>
    </source>
</evidence>
<dbReference type="RefSeq" id="WP_191181260.1">
    <property type="nucleotide sequence ID" value="NZ_JACXXP010000044.1"/>
</dbReference>
<dbReference type="EMBL" id="JAJJML010000001">
    <property type="protein sequence ID" value="MCC9033042.1"/>
    <property type="molecule type" value="Genomic_DNA"/>
</dbReference>
<dbReference type="SUPFAM" id="SSF53474">
    <property type="entry name" value="alpha/beta-Hydrolases"/>
    <property type="match status" value="1"/>
</dbReference>
<keyword evidence="9" id="KW-1185">Reference proteome</keyword>
<dbReference type="InterPro" id="IPR007751">
    <property type="entry name" value="DUF676_lipase-like"/>
</dbReference>
<dbReference type="Proteomes" id="UP001107960">
    <property type="component" value="Unassembled WGS sequence"/>
</dbReference>
<evidence type="ECO:0000259" key="6">
    <source>
        <dbReference type="Pfam" id="PF20284"/>
    </source>
</evidence>
<dbReference type="PANTHER" id="PTHR48182">
    <property type="entry name" value="PROTEIN SERAC1"/>
    <property type="match status" value="1"/>
</dbReference>
<proteinExistence type="predicted"/>
<dbReference type="GO" id="GO:0016787">
    <property type="term" value="F:hydrolase activity"/>
    <property type="evidence" value="ECO:0007669"/>
    <property type="project" value="UniProtKB-KW"/>
</dbReference>
<organism evidence="8 10">
    <name type="scientific">Chryseobacterium muglaense</name>
    <dbReference type="NCBI Taxonomy" id="2893752"/>
    <lineage>
        <taxon>Bacteria</taxon>
        <taxon>Pseudomonadati</taxon>
        <taxon>Bacteroidota</taxon>
        <taxon>Flavobacteriia</taxon>
        <taxon>Flavobacteriales</taxon>
        <taxon>Weeksellaceae</taxon>
        <taxon>Chryseobacterium group</taxon>
        <taxon>Chryseobacterium</taxon>
    </lineage>
</organism>
<sequence>MIKFVHEIPERKNLIIFIHGFIGNQETWVKKDGKMPLISYLLDDLEIKINFNVALFEYYTELTNFFPKTRTFLNFARKKKDAKNLAINQITKLLESKVQYSCAEFENIILIGHSMGGLIAKRFVLDDLKKNTDSRTKLYISLATPHLGSIIANYGTNLITNVQITDLAALSTSITEMNNEWVQNKHLPKRFYAQGLYDTIVSPESSIALDADSQNVIYCDDDHFSIILPDNKNVLVDALITELKIFLKDKKIQNIENQDKFSDAGQYDEEIFVLKLMMAHIHATLLKSGKLAFYNAEFTLRKLSSLGIDLRTLEPLYAKIQELYYIEFGKFINGTHDNPNEFFTAVHERIVEEDKKHLHSLYEPLQSLQKFGMLHQLAGIDDSIWWDKDHTKDNFEAFKKSLEKP</sequence>
<gene>
    <name evidence="7" type="ORF">IEW27_20080</name>
    <name evidence="8" type="ORF">LNP80_02065</name>
</gene>
<feature type="domain" description="ABC-three component systems C-terminal" evidence="6">
    <location>
        <begin position="263"/>
        <end position="388"/>
    </location>
</feature>